<keyword evidence="3" id="KW-1185">Reference proteome</keyword>
<evidence type="ECO:0000313" key="3">
    <source>
        <dbReference type="Proteomes" id="UP000198415"/>
    </source>
</evidence>
<feature type="transmembrane region" description="Helical" evidence="1">
    <location>
        <begin position="65"/>
        <end position="84"/>
    </location>
</feature>
<feature type="transmembrane region" description="Helical" evidence="1">
    <location>
        <begin position="90"/>
        <end position="108"/>
    </location>
</feature>
<dbReference type="Proteomes" id="UP000198415">
    <property type="component" value="Unassembled WGS sequence"/>
</dbReference>
<accession>A0A239K9F1</accession>
<proteinExistence type="predicted"/>
<feature type="transmembrane region" description="Helical" evidence="1">
    <location>
        <begin position="129"/>
        <end position="146"/>
    </location>
</feature>
<name>A0A239K9F1_9ACTN</name>
<organism evidence="2 3">
    <name type="scientific">Actinoplanes regularis</name>
    <dbReference type="NCBI Taxonomy" id="52697"/>
    <lineage>
        <taxon>Bacteria</taxon>
        <taxon>Bacillati</taxon>
        <taxon>Actinomycetota</taxon>
        <taxon>Actinomycetes</taxon>
        <taxon>Micromonosporales</taxon>
        <taxon>Micromonosporaceae</taxon>
        <taxon>Actinoplanes</taxon>
    </lineage>
</organism>
<dbReference type="RefSeq" id="WP_089299276.1">
    <property type="nucleotide sequence ID" value="NZ_BOMU01000137.1"/>
</dbReference>
<gene>
    <name evidence="2" type="ORF">SAMN06264365_14414</name>
</gene>
<dbReference type="AlphaFoldDB" id="A0A239K9F1"/>
<feature type="transmembrane region" description="Helical" evidence="1">
    <location>
        <begin position="245"/>
        <end position="269"/>
    </location>
</feature>
<feature type="transmembrane region" description="Helical" evidence="1">
    <location>
        <begin position="299"/>
        <end position="319"/>
    </location>
</feature>
<sequence>MNQTDQDGPARLLAAAVRVMPAVRRDWGRAMQAELASIAERPERRSFARGCLRAAATEFHLLRGVVHLFVVLGTLGTLFSWTAAVDHAPLAWILSIVLSALATVCWEARRAGMLGPAGDGVTAWLLRGCGYLIALAIGTVAVAHAHPATLEAADAGDGILVFATVPASFLIGLAPTFAKRSAATGRVLVTAAGSGLATTMAWLLIVVVAPPIPASTGSVLALAGVSAAGAVLANSGRTGTAPGRLLAGLLATATTMVLIFTGVVLLAHWGPDSVIPHITPHALPANQITESRIEIVDPYVLILVLSAIAATVLGLAAVATRRPPAAGPS</sequence>
<keyword evidence="1" id="KW-1133">Transmembrane helix</keyword>
<reference evidence="2 3" key="1">
    <citation type="submission" date="2017-06" db="EMBL/GenBank/DDBJ databases">
        <authorList>
            <person name="Kim H.J."/>
            <person name="Triplett B.A."/>
        </authorList>
    </citation>
    <scope>NUCLEOTIDE SEQUENCE [LARGE SCALE GENOMIC DNA]</scope>
    <source>
        <strain evidence="2 3">DSM 43151</strain>
    </source>
</reference>
<evidence type="ECO:0000313" key="2">
    <source>
        <dbReference type="EMBL" id="SNT14249.1"/>
    </source>
</evidence>
<feature type="transmembrane region" description="Helical" evidence="1">
    <location>
        <begin position="158"/>
        <end position="178"/>
    </location>
</feature>
<keyword evidence="1" id="KW-0472">Membrane</keyword>
<dbReference type="EMBL" id="FZNR01000044">
    <property type="protein sequence ID" value="SNT14249.1"/>
    <property type="molecule type" value="Genomic_DNA"/>
</dbReference>
<keyword evidence="1" id="KW-0812">Transmembrane</keyword>
<feature type="transmembrane region" description="Helical" evidence="1">
    <location>
        <begin position="187"/>
        <end position="208"/>
    </location>
</feature>
<feature type="transmembrane region" description="Helical" evidence="1">
    <location>
        <begin position="214"/>
        <end position="233"/>
    </location>
</feature>
<evidence type="ECO:0000256" key="1">
    <source>
        <dbReference type="SAM" id="Phobius"/>
    </source>
</evidence>
<protein>
    <submittedName>
        <fullName evidence="2">Uncharacterized protein</fullName>
    </submittedName>
</protein>
<dbReference type="OrthoDB" id="3292770at2"/>